<dbReference type="GO" id="GO:0020037">
    <property type="term" value="F:heme binding"/>
    <property type="evidence" value="ECO:0007669"/>
    <property type="project" value="InterPro"/>
</dbReference>
<dbReference type="Proteomes" id="UP000003448">
    <property type="component" value="Unassembled WGS sequence"/>
</dbReference>
<dbReference type="GO" id="GO:0017000">
    <property type="term" value="P:antibiotic biosynthetic process"/>
    <property type="evidence" value="ECO:0007669"/>
    <property type="project" value="UniProtKB-KW"/>
</dbReference>
<keyword evidence="12" id="KW-1185">Reference proteome</keyword>
<evidence type="ECO:0000256" key="8">
    <source>
        <dbReference type="ARBA" id="ARBA00023194"/>
    </source>
</evidence>
<keyword evidence="5 10" id="KW-0560">Oxidoreductase</keyword>
<dbReference type="STRING" id="1150864.MILUP08_41974"/>
<evidence type="ECO:0000313" key="11">
    <source>
        <dbReference type="EMBL" id="CCH17055.1"/>
    </source>
</evidence>
<dbReference type="PROSITE" id="PS00086">
    <property type="entry name" value="CYTOCHROME_P450"/>
    <property type="match status" value="1"/>
</dbReference>
<dbReference type="GO" id="GO:0016705">
    <property type="term" value="F:oxidoreductase activity, acting on paired donors, with incorporation or reduction of molecular oxygen"/>
    <property type="evidence" value="ECO:0007669"/>
    <property type="project" value="InterPro"/>
</dbReference>
<keyword evidence="2 10" id="KW-0349">Heme</keyword>
<proteinExistence type="inferred from homology"/>
<evidence type="ECO:0000256" key="10">
    <source>
        <dbReference type="RuleBase" id="RU000461"/>
    </source>
</evidence>
<evidence type="ECO:0000256" key="2">
    <source>
        <dbReference type="ARBA" id="ARBA00022617"/>
    </source>
</evidence>
<reference evidence="12" key="1">
    <citation type="journal article" date="2012" name="J. Bacteriol.">
        <title>Genome Sequence of Micromonospora lupini Lupac 08, Isolated from Root Nodules of Lupinus angustifolius.</title>
        <authorList>
            <person name="Alonso-Vega P."/>
            <person name="Normand P."/>
            <person name="Bacigalupe R."/>
            <person name="Pujic P."/>
            <person name="Lajus A."/>
            <person name="Vallenet D."/>
            <person name="Carro L."/>
            <person name="Coll P."/>
            <person name="Trujillo M.E."/>
        </authorList>
    </citation>
    <scope>NUCLEOTIDE SEQUENCE [LARGE SCALE GENOMIC DNA]</scope>
    <source>
        <strain evidence="12">Lupac 08</strain>
    </source>
</reference>
<evidence type="ECO:0000256" key="7">
    <source>
        <dbReference type="ARBA" id="ARBA00023033"/>
    </source>
</evidence>
<protein>
    <submittedName>
        <fullName evidence="11">Cytochrome P450</fullName>
    </submittedName>
</protein>
<keyword evidence="3 10" id="KW-0479">Metal-binding</keyword>
<comment type="pathway">
    <text evidence="9">Antibiotic biosynthesis; mycinamicin biosynthesis.</text>
</comment>
<dbReference type="CDD" id="cd11029">
    <property type="entry name" value="CYP107-like"/>
    <property type="match status" value="1"/>
</dbReference>
<dbReference type="Pfam" id="PF00067">
    <property type="entry name" value="p450"/>
    <property type="match status" value="2"/>
</dbReference>
<gene>
    <name evidence="11" type="ORF">MILUP08_41974</name>
</gene>
<dbReference type="PANTHER" id="PTHR46696">
    <property type="entry name" value="P450, PUTATIVE (EUROFUNG)-RELATED"/>
    <property type="match status" value="1"/>
</dbReference>
<dbReference type="GO" id="GO:0005506">
    <property type="term" value="F:iron ion binding"/>
    <property type="evidence" value="ECO:0007669"/>
    <property type="project" value="InterPro"/>
</dbReference>
<evidence type="ECO:0000256" key="4">
    <source>
        <dbReference type="ARBA" id="ARBA00022857"/>
    </source>
</evidence>
<evidence type="ECO:0000256" key="6">
    <source>
        <dbReference type="ARBA" id="ARBA00023004"/>
    </source>
</evidence>
<comment type="caution">
    <text evidence="11">The sequence shown here is derived from an EMBL/GenBank/DDBJ whole genome shotgun (WGS) entry which is preliminary data.</text>
</comment>
<keyword evidence="6 10" id="KW-0408">Iron</keyword>
<dbReference type="OrthoDB" id="4156795at2"/>
<evidence type="ECO:0000256" key="9">
    <source>
        <dbReference type="ARBA" id="ARBA00060683"/>
    </source>
</evidence>
<keyword evidence="7 10" id="KW-0503">Monooxygenase</keyword>
<dbReference type="InterPro" id="IPR001128">
    <property type="entry name" value="Cyt_P450"/>
</dbReference>
<keyword evidence="4" id="KW-0521">NADP</keyword>
<dbReference type="EMBL" id="CAIE01000017">
    <property type="protein sequence ID" value="CCH17055.1"/>
    <property type="molecule type" value="Genomic_DNA"/>
</dbReference>
<sequence length="412" mass="45424">MGKCPIMLDPEGRDIHAEAARIRAEGPVTLVEVPGGYRAWCVTTYDIGKKLLSGDQLSKNAKEDWPPFVRGEVPHDWELITWVAMDNLTVRDGADHDRLRRLVSHAFTPREVEQARPRVASIVQRLLDDMEANTRPGETVDIKGQFTYALTATLICDLFGVPEEVREEALKGTKQNSLTNHTGEMAAANLDQWHDAMSKLAARRRQDPGDDLTSVLIAANEDGETLSNEELIGSLHVLLGAGSETLSNVLAHCIIDLSTHRDQLELIRSGQYTWMDAFDEAVRKDAAVAQLPFRYAKEDIDIAGVHIAKGDLVLIAYAGIGRDPALHGDTANDFDITRPDKTNLSFGHGEHYCLGRPLATMQSMVALPALFERFPDLTLAVPREELPPQGSFIMNGYDRVPMYLTAAVPAVA</sequence>
<accession>I0KZQ8</accession>
<dbReference type="SUPFAM" id="SSF48264">
    <property type="entry name" value="Cytochrome P450"/>
    <property type="match status" value="1"/>
</dbReference>
<evidence type="ECO:0000313" key="12">
    <source>
        <dbReference type="Proteomes" id="UP000003448"/>
    </source>
</evidence>
<comment type="similarity">
    <text evidence="1 10">Belongs to the cytochrome P450 family.</text>
</comment>
<name>I0KZQ8_9ACTN</name>
<dbReference type="Gene3D" id="1.10.630.10">
    <property type="entry name" value="Cytochrome P450"/>
    <property type="match status" value="1"/>
</dbReference>
<organism evidence="11 12">
    <name type="scientific">Micromonospora lupini str. Lupac 08</name>
    <dbReference type="NCBI Taxonomy" id="1150864"/>
    <lineage>
        <taxon>Bacteria</taxon>
        <taxon>Bacillati</taxon>
        <taxon>Actinomycetota</taxon>
        <taxon>Actinomycetes</taxon>
        <taxon>Micromonosporales</taxon>
        <taxon>Micromonosporaceae</taxon>
        <taxon>Micromonospora</taxon>
    </lineage>
</organism>
<dbReference type="PANTHER" id="PTHR46696:SF1">
    <property type="entry name" value="CYTOCHROME P450 YJIB-RELATED"/>
    <property type="match status" value="1"/>
</dbReference>
<dbReference type="InterPro" id="IPR017972">
    <property type="entry name" value="Cyt_P450_CS"/>
</dbReference>
<dbReference type="RefSeq" id="WP_007457442.1">
    <property type="nucleotide sequence ID" value="NZ_HF570108.1"/>
</dbReference>
<dbReference type="PRINTS" id="PR00359">
    <property type="entry name" value="BP450"/>
</dbReference>
<evidence type="ECO:0000256" key="3">
    <source>
        <dbReference type="ARBA" id="ARBA00022723"/>
    </source>
</evidence>
<evidence type="ECO:0000256" key="5">
    <source>
        <dbReference type="ARBA" id="ARBA00023002"/>
    </source>
</evidence>
<dbReference type="InterPro" id="IPR036396">
    <property type="entry name" value="Cyt_P450_sf"/>
</dbReference>
<dbReference type="AlphaFoldDB" id="I0KZQ8"/>
<keyword evidence="8" id="KW-0045">Antibiotic biosynthesis</keyword>
<evidence type="ECO:0000256" key="1">
    <source>
        <dbReference type="ARBA" id="ARBA00010617"/>
    </source>
</evidence>
<dbReference type="FunFam" id="1.10.630.10:FF:000018">
    <property type="entry name" value="Cytochrome P450 monooxygenase"/>
    <property type="match status" value="1"/>
</dbReference>
<dbReference type="eggNOG" id="COG2124">
    <property type="taxonomic scope" value="Bacteria"/>
</dbReference>
<dbReference type="InterPro" id="IPR002397">
    <property type="entry name" value="Cyt_P450_B"/>
</dbReference>
<dbReference type="GO" id="GO:0004497">
    <property type="term" value="F:monooxygenase activity"/>
    <property type="evidence" value="ECO:0007669"/>
    <property type="project" value="UniProtKB-KW"/>
</dbReference>